<proteinExistence type="predicted"/>
<gene>
    <name evidence="1" type="ORF">CKAH01_17741</name>
</gene>
<protein>
    <submittedName>
        <fullName evidence="1">Uncharacterized protein</fullName>
    </submittedName>
</protein>
<sequence length="290" mass="31973">MASQQIPRYHVAPNFSIPPVEAGGILELGAIIASVADADEPINEDCHVSIPISKLLCSHQKGFSATKSSMTTGEYGIWAKVVGVDGFGCELSWAPERSAEDIYHFRGIDTIYFNPSQEYMEESMSKVDVKDFIVGSGYGPVFMVTGLKTARGPSVKMSKSKKWTNTVELGLQEPGGIPIELGPKFDTSKETRQEMGFEDSTDFIIGIRVKKLMYKKHWRQWLTRIPGKLVAKQHNKGATMVDDDVVEKGYDEVVDLGDDSEGEDPEGQIQVETEEVGSETLQTAWVCGKN</sequence>
<evidence type="ECO:0000313" key="2">
    <source>
        <dbReference type="Proteomes" id="UP001281614"/>
    </source>
</evidence>
<keyword evidence="2" id="KW-1185">Reference proteome</keyword>
<organism evidence="1 2">
    <name type="scientific">Colletotrichum kahawae</name>
    <name type="common">Coffee berry disease fungus</name>
    <dbReference type="NCBI Taxonomy" id="34407"/>
    <lineage>
        <taxon>Eukaryota</taxon>
        <taxon>Fungi</taxon>
        <taxon>Dikarya</taxon>
        <taxon>Ascomycota</taxon>
        <taxon>Pezizomycotina</taxon>
        <taxon>Sordariomycetes</taxon>
        <taxon>Hypocreomycetidae</taxon>
        <taxon>Glomerellales</taxon>
        <taxon>Glomerellaceae</taxon>
        <taxon>Colletotrichum</taxon>
        <taxon>Colletotrichum gloeosporioides species complex</taxon>
    </lineage>
</organism>
<name>A0AAD9Y8F8_COLKA</name>
<accession>A0AAD9Y8F8</accession>
<dbReference type="AlphaFoldDB" id="A0AAD9Y8F8"/>
<evidence type="ECO:0000313" key="1">
    <source>
        <dbReference type="EMBL" id="KAK2752268.1"/>
    </source>
</evidence>
<reference evidence="1" key="1">
    <citation type="submission" date="2023-02" db="EMBL/GenBank/DDBJ databases">
        <title>Colletotrichum kahawae CIFC_Que2 genome sequencing and assembly.</title>
        <authorList>
            <person name="Baroncelli R."/>
        </authorList>
    </citation>
    <scope>NUCLEOTIDE SEQUENCE</scope>
    <source>
        <strain evidence="1">CIFC_Que2</strain>
    </source>
</reference>
<dbReference type="Proteomes" id="UP001281614">
    <property type="component" value="Unassembled WGS sequence"/>
</dbReference>
<comment type="caution">
    <text evidence="1">The sequence shown here is derived from an EMBL/GenBank/DDBJ whole genome shotgun (WGS) entry which is preliminary data.</text>
</comment>
<dbReference type="EMBL" id="VYYT01000253">
    <property type="protein sequence ID" value="KAK2752268.1"/>
    <property type="molecule type" value="Genomic_DNA"/>
</dbReference>